<protein>
    <submittedName>
        <fullName evidence="4">Class D sortase</fullName>
    </submittedName>
</protein>
<comment type="caution">
    <text evidence="4">The sequence shown here is derived from an EMBL/GenBank/DDBJ whole genome shotgun (WGS) entry which is preliminary data.</text>
</comment>
<name>A0A366XZU9_9BACI</name>
<feature type="transmembrane region" description="Helical" evidence="3">
    <location>
        <begin position="7"/>
        <end position="27"/>
    </location>
</feature>
<dbReference type="InterPro" id="IPR005754">
    <property type="entry name" value="Sortase"/>
</dbReference>
<organism evidence="4 5">
    <name type="scientific">Bacillus taeanensis</name>
    <dbReference type="NCBI Taxonomy" id="273032"/>
    <lineage>
        <taxon>Bacteria</taxon>
        <taxon>Bacillati</taxon>
        <taxon>Bacillota</taxon>
        <taxon>Bacilli</taxon>
        <taxon>Bacillales</taxon>
        <taxon>Bacillaceae</taxon>
        <taxon>Bacillus</taxon>
    </lineage>
</organism>
<dbReference type="InterPro" id="IPR041999">
    <property type="entry name" value="Sortase_D_1"/>
</dbReference>
<keyword evidence="5" id="KW-1185">Reference proteome</keyword>
<dbReference type="Gene3D" id="2.40.260.10">
    <property type="entry name" value="Sortase"/>
    <property type="match status" value="1"/>
</dbReference>
<dbReference type="InterPro" id="IPR023365">
    <property type="entry name" value="Sortase_dom-sf"/>
</dbReference>
<gene>
    <name evidence="4" type="ORF">DS031_03645</name>
</gene>
<keyword evidence="3" id="KW-1133">Transmembrane helix</keyword>
<dbReference type="InterPro" id="IPR053525">
    <property type="entry name" value="Sortase_D"/>
</dbReference>
<feature type="active site" description="Proton donor/acceptor" evidence="2">
    <location>
        <position position="129"/>
    </location>
</feature>
<evidence type="ECO:0000256" key="2">
    <source>
        <dbReference type="PIRSR" id="PIRSR605754-1"/>
    </source>
</evidence>
<dbReference type="SUPFAM" id="SSF63817">
    <property type="entry name" value="Sortase"/>
    <property type="match status" value="1"/>
</dbReference>
<dbReference type="NCBIfam" id="TIGR01076">
    <property type="entry name" value="sortase_fam"/>
    <property type="match status" value="1"/>
</dbReference>
<dbReference type="EMBL" id="QOCW01000002">
    <property type="protein sequence ID" value="RBW71098.1"/>
    <property type="molecule type" value="Genomic_DNA"/>
</dbReference>
<dbReference type="OrthoDB" id="165822at2"/>
<accession>A0A366XZU9</accession>
<dbReference type="AlphaFoldDB" id="A0A366XZU9"/>
<evidence type="ECO:0000313" key="4">
    <source>
        <dbReference type="EMBL" id="RBW71098.1"/>
    </source>
</evidence>
<feature type="active site" description="Acyl-thioester intermediate" evidence="2">
    <location>
        <position position="186"/>
    </location>
</feature>
<evidence type="ECO:0000256" key="3">
    <source>
        <dbReference type="SAM" id="Phobius"/>
    </source>
</evidence>
<dbReference type="Proteomes" id="UP000253314">
    <property type="component" value="Unassembled WGS sequence"/>
</dbReference>
<reference evidence="4 5" key="1">
    <citation type="submission" date="2018-07" db="EMBL/GenBank/DDBJ databases">
        <title>Lottiidibacillus patelloidae gen. nov., sp. nov., isolated from the intestinal tract of a marine limpet and the reclassification of B. taeanensis BH030017T, B. algicola KMM 3737T and B. hwajinpoensis SW-72T as genus Lottiidibacillus.</title>
        <authorList>
            <person name="Liu R."/>
            <person name="Huang Z."/>
        </authorList>
    </citation>
    <scope>NUCLEOTIDE SEQUENCE [LARGE SCALE GENOMIC DNA]</scope>
    <source>
        <strain evidence="4 5">BH030017</strain>
    </source>
</reference>
<dbReference type="Pfam" id="PF04203">
    <property type="entry name" value="Sortase"/>
    <property type="match status" value="1"/>
</dbReference>
<dbReference type="GO" id="GO:0016787">
    <property type="term" value="F:hydrolase activity"/>
    <property type="evidence" value="ECO:0007669"/>
    <property type="project" value="UniProtKB-KW"/>
</dbReference>
<dbReference type="NCBIfam" id="NF033746">
    <property type="entry name" value="class_D_sortase"/>
    <property type="match status" value="1"/>
</dbReference>
<keyword evidence="1" id="KW-0378">Hydrolase</keyword>
<evidence type="ECO:0000313" key="5">
    <source>
        <dbReference type="Proteomes" id="UP000253314"/>
    </source>
</evidence>
<evidence type="ECO:0000256" key="1">
    <source>
        <dbReference type="ARBA" id="ARBA00022801"/>
    </source>
</evidence>
<keyword evidence="3" id="KW-0812">Transmembrane</keyword>
<dbReference type="CDD" id="cd05828">
    <property type="entry name" value="Sortase_D_1"/>
    <property type="match status" value="1"/>
</dbReference>
<proteinExistence type="predicted"/>
<sequence>MKIMRKLGYLFIMIGIAILLSNGYAWWDQAQAVTYDPDKIQQQHEDWKEITAKKTINPIVSEKETVKTEEIKTYQTGKHVGKLAIPRIGSAYDVYWGADPNTLKKGVGMYESKWTVSPNQKGHVVLSGHRDTVFRNLKDMNKGDHLYFTYEETTYNYQVRKIWITDKDDRSVIVKKSTPTLTLTTCYPFDYLGSAPDRYIIQAELISKE</sequence>
<keyword evidence="3" id="KW-0472">Membrane</keyword>